<dbReference type="AlphaFoldDB" id="A0A8K0DNS4"/>
<dbReference type="GO" id="GO:0009408">
    <property type="term" value="P:response to heat"/>
    <property type="evidence" value="ECO:0007669"/>
    <property type="project" value="InterPro"/>
</dbReference>
<name>A0A8K0DNS4_9ROSA</name>
<gene>
    <name evidence="2" type="ORF">FNV43_RR26280</name>
</gene>
<sequence length="240" mass="25547">MDFLKSQFGKGTTGTESGGDDKPEAEKHTEGDNQPASTGELLSDAKLVAGAAKSTFSNESDKVDRGKVSESAENLLDAASHYGKLEEKGLGSYVDKAEDYLHQYSSTTTTTVGSGGHSDAPPTTAHDSTNTTAPPRDEAGGGGGDGGSENKYGEYFKKAEGFLNKFMDFLKSQLEKQTTGDGGGHKKPAADSIHMAVTNQPVRVSFSPTRSWWPRLPNPRSTMNPTRSTRARSPVPRQTS</sequence>
<dbReference type="EMBL" id="VOIH02000012">
    <property type="protein sequence ID" value="KAF3431549.1"/>
    <property type="molecule type" value="Genomic_DNA"/>
</dbReference>
<feature type="region of interest" description="Disordered" evidence="1">
    <location>
        <begin position="106"/>
        <end position="152"/>
    </location>
</feature>
<organism evidence="2 3">
    <name type="scientific">Rhamnella rubrinervis</name>
    <dbReference type="NCBI Taxonomy" id="2594499"/>
    <lineage>
        <taxon>Eukaryota</taxon>
        <taxon>Viridiplantae</taxon>
        <taxon>Streptophyta</taxon>
        <taxon>Embryophyta</taxon>
        <taxon>Tracheophyta</taxon>
        <taxon>Spermatophyta</taxon>
        <taxon>Magnoliopsida</taxon>
        <taxon>eudicotyledons</taxon>
        <taxon>Gunneridae</taxon>
        <taxon>Pentapetalae</taxon>
        <taxon>rosids</taxon>
        <taxon>fabids</taxon>
        <taxon>Rosales</taxon>
        <taxon>Rhamnaceae</taxon>
        <taxon>rhamnoid group</taxon>
        <taxon>Rhamneae</taxon>
        <taxon>Rhamnella</taxon>
    </lineage>
</organism>
<protein>
    <submittedName>
        <fullName evidence="2">Uncharacterized protein</fullName>
    </submittedName>
</protein>
<dbReference type="OrthoDB" id="695806at2759"/>
<keyword evidence="3" id="KW-1185">Reference proteome</keyword>
<feature type="compositionally biased region" description="Polar residues" evidence="1">
    <location>
        <begin position="219"/>
        <end position="228"/>
    </location>
</feature>
<evidence type="ECO:0000313" key="3">
    <source>
        <dbReference type="Proteomes" id="UP000796880"/>
    </source>
</evidence>
<dbReference type="Proteomes" id="UP000796880">
    <property type="component" value="Unassembled WGS sequence"/>
</dbReference>
<evidence type="ECO:0000256" key="1">
    <source>
        <dbReference type="SAM" id="MobiDB-lite"/>
    </source>
</evidence>
<feature type="compositionally biased region" description="Polar residues" evidence="1">
    <location>
        <begin position="197"/>
        <end position="210"/>
    </location>
</feature>
<feature type="region of interest" description="Disordered" evidence="1">
    <location>
        <begin position="196"/>
        <end position="240"/>
    </location>
</feature>
<dbReference type="InterPro" id="IPR040294">
    <property type="entry name" value="Nodulin-rel_1/2"/>
</dbReference>
<comment type="caution">
    <text evidence="2">The sequence shown here is derived from an EMBL/GenBank/DDBJ whole genome shotgun (WGS) entry which is preliminary data.</text>
</comment>
<evidence type="ECO:0000313" key="2">
    <source>
        <dbReference type="EMBL" id="KAF3431549.1"/>
    </source>
</evidence>
<dbReference type="PANTHER" id="PTHR35098">
    <property type="entry name" value="EXPRESSED PROTEIN"/>
    <property type="match status" value="1"/>
</dbReference>
<reference evidence="2" key="1">
    <citation type="submission" date="2020-03" db="EMBL/GenBank/DDBJ databases">
        <title>A high-quality chromosome-level genome assembly of a woody plant with both climbing and erect habits, Rhamnella rubrinervis.</title>
        <authorList>
            <person name="Lu Z."/>
            <person name="Yang Y."/>
            <person name="Zhu X."/>
            <person name="Sun Y."/>
        </authorList>
    </citation>
    <scope>NUCLEOTIDE SEQUENCE</scope>
    <source>
        <strain evidence="2">BYM</strain>
        <tissue evidence="2">Leaf</tissue>
    </source>
</reference>
<dbReference type="GO" id="GO:0010115">
    <property type="term" value="P:regulation of abscisic acid biosynthetic process"/>
    <property type="evidence" value="ECO:0007669"/>
    <property type="project" value="InterPro"/>
</dbReference>
<feature type="compositionally biased region" description="Basic and acidic residues" evidence="1">
    <location>
        <begin position="19"/>
        <end position="31"/>
    </location>
</feature>
<feature type="region of interest" description="Disordered" evidence="1">
    <location>
        <begin position="1"/>
        <end position="42"/>
    </location>
</feature>
<proteinExistence type="predicted"/>
<accession>A0A8K0DNS4</accession>
<dbReference type="PANTHER" id="PTHR35098:SF1">
    <property type="entry name" value="NODULIN-RELATED PROTEIN 2"/>
    <property type="match status" value="1"/>
</dbReference>